<feature type="chain" id="PRO_5039102084" evidence="6">
    <location>
        <begin position="27"/>
        <end position="355"/>
    </location>
</feature>
<dbReference type="PANTHER" id="PTHR30006:SF15">
    <property type="entry name" value="IRON-UTILIZATION PERIPLASMIC PROTEIN"/>
    <property type="match status" value="1"/>
</dbReference>
<evidence type="ECO:0000256" key="4">
    <source>
        <dbReference type="PIRSR" id="PIRSR002825-1"/>
    </source>
</evidence>
<evidence type="ECO:0000256" key="2">
    <source>
        <dbReference type="ARBA" id="ARBA00022496"/>
    </source>
</evidence>
<dbReference type="GO" id="GO:0046872">
    <property type="term" value="F:metal ion binding"/>
    <property type="evidence" value="ECO:0007669"/>
    <property type="project" value="UniProtKB-KW"/>
</dbReference>
<keyword evidence="4" id="KW-0479">Metal-binding</keyword>
<proteinExistence type="inferred from homology"/>
<comment type="similarity">
    <text evidence="1">Belongs to the bacterial solute-binding protein 1 family.</text>
</comment>
<evidence type="ECO:0000256" key="6">
    <source>
        <dbReference type="SAM" id="SignalP"/>
    </source>
</evidence>
<keyword evidence="2" id="KW-0410">Iron transport</keyword>
<reference evidence="7" key="1">
    <citation type="submission" date="2020-02" db="EMBL/GenBank/DDBJ databases">
        <authorList>
            <person name="Meier V. D."/>
        </authorList>
    </citation>
    <scope>NUCLEOTIDE SEQUENCE</scope>
    <source>
        <strain evidence="7">AVDCRST_MAG20</strain>
    </source>
</reference>
<dbReference type="EMBL" id="CADCSY010000024">
    <property type="protein sequence ID" value="CAA9218519.1"/>
    <property type="molecule type" value="Genomic_DNA"/>
</dbReference>
<dbReference type="AlphaFoldDB" id="A0A6J4H981"/>
<name>A0A6J4H981_9ACTN</name>
<dbReference type="Gene3D" id="3.40.190.10">
    <property type="entry name" value="Periplasmic binding protein-like II"/>
    <property type="match status" value="2"/>
</dbReference>
<feature type="signal peptide" evidence="6">
    <location>
        <begin position="1"/>
        <end position="26"/>
    </location>
</feature>
<feature type="binding site" evidence="4">
    <location>
        <position position="242"/>
    </location>
    <ligand>
        <name>Fe cation</name>
        <dbReference type="ChEBI" id="CHEBI:24875"/>
    </ligand>
</feature>
<feature type="compositionally biased region" description="Low complexity" evidence="5">
    <location>
        <begin position="35"/>
        <end position="48"/>
    </location>
</feature>
<keyword evidence="3 6" id="KW-0732">Signal</keyword>
<dbReference type="Pfam" id="PF13343">
    <property type="entry name" value="SBP_bac_6"/>
    <property type="match status" value="1"/>
</dbReference>
<protein>
    <submittedName>
        <fullName evidence="7">Ferric iron ABC transporter, iron-binding protein</fullName>
    </submittedName>
</protein>
<accession>A0A6J4H981</accession>
<dbReference type="PANTHER" id="PTHR30006">
    <property type="entry name" value="THIAMINE-BINDING PERIPLASMIC PROTEIN-RELATED"/>
    <property type="match status" value="1"/>
</dbReference>
<dbReference type="InterPro" id="IPR026045">
    <property type="entry name" value="Ferric-bd"/>
</dbReference>
<gene>
    <name evidence="7" type="ORF">AVDCRST_MAG20-543</name>
</gene>
<dbReference type="SUPFAM" id="SSF53850">
    <property type="entry name" value="Periplasmic binding protein-like II"/>
    <property type="match status" value="1"/>
</dbReference>
<organism evidence="7">
    <name type="scientific">uncultured Acidimicrobiales bacterium</name>
    <dbReference type="NCBI Taxonomy" id="310071"/>
    <lineage>
        <taxon>Bacteria</taxon>
        <taxon>Bacillati</taxon>
        <taxon>Actinomycetota</taxon>
        <taxon>Acidimicrobiia</taxon>
        <taxon>Acidimicrobiales</taxon>
        <taxon>environmental samples</taxon>
    </lineage>
</organism>
<evidence type="ECO:0000256" key="1">
    <source>
        <dbReference type="ARBA" id="ARBA00008520"/>
    </source>
</evidence>
<evidence type="ECO:0000256" key="3">
    <source>
        <dbReference type="ARBA" id="ARBA00022729"/>
    </source>
</evidence>
<feature type="binding site" evidence="4">
    <location>
        <position position="243"/>
    </location>
    <ligand>
        <name>Fe cation</name>
        <dbReference type="ChEBI" id="CHEBI:24875"/>
    </ligand>
</feature>
<keyword evidence="4" id="KW-0408">Iron</keyword>
<keyword evidence="2" id="KW-0813">Transport</keyword>
<sequence>MPNSLRPPVWRRLPVLLVSLALVAAACGSDDGDEPAGSAEGSGADEAGSLTVYSGRSEELVGPLLERFETDTGIGIEVRYGDTAEMAGQIIEEGDNSPADVFYGQDAGALGALSSEGLLAPLDAEVIGVVEEQFRSVDDLWVGTSGRLRALAYNTEAVSEEEIPASILDLTDPAWEGRLGWAPTNGSFQAFVTALRVLVGEDGARAWLEGIEANGVTVYENNVAIVEAVAAGEIDAGFVNHYYRFQLEADGSDMSDVENHYFTDGDPGALVNVAGVGIVEGTDEQASAERLVEYLLEPEAQEYFATETFEIPLVDGVEAAAALPDLTVLEQPDLDLAQLEDLEGTLALLTDVGVL</sequence>
<dbReference type="PIRSF" id="PIRSF002825">
    <property type="entry name" value="CfbpA"/>
    <property type="match status" value="1"/>
</dbReference>
<dbReference type="PROSITE" id="PS51257">
    <property type="entry name" value="PROKAR_LIPOPROTEIN"/>
    <property type="match status" value="1"/>
</dbReference>
<dbReference type="CDD" id="cd13543">
    <property type="entry name" value="PBP2_Fbp"/>
    <property type="match status" value="1"/>
</dbReference>
<feature type="region of interest" description="Disordered" evidence="5">
    <location>
        <begin position="29"/>
        <end position="48"/>
    </location>
</feature>
<evidence type="ECO:0000313" key="7">
    <source>
        <dbReference type="EMBL" id="CAA9218519.1"/>
    </source>
</evidence>
<evidence type="ECO:0000256" key="5">
    <source>
        <dbReference type="SAM" id="MobiDB-lite"/>
    </source>
</evidence>
<dbReference type="GO" id="GO:0006826">
    <property type="term" value="P:iron ion transport"/>
    <property type="evidence" value="ECO:0007669"/>
    <property type="project" value="UniProtKB-KW"/>
</dbReference>
<keyword evidence="2" id="KW-0406">Ion transport</keyword>
<dbReference type="GO" id="GO:0030288">
    <property type="term" value="C:outer membrane-bounded periplasmic space"/>
    <property type="evidence" value="ECO:0007669"/>
    <property type="project" value="TreeGrafter"/>
</dbReference>